<evidence type="ECO:0000259" key="6">
    <source>
        <dbReference type="PROSITE" id="PS51123"/>
    </source>
</evidence>
<dbReference type="PROSITE" id="PS51123">
    <property type="entry name" value="OMPA_2"/>
    <property type="match status" value="1"/>
</dbReference>
<evidence type="ECO:0000313" key="7">
    <source>
        <dbReference type="EMBL" id="RAJ95917.1"/>
    </source>
</evidence>
<sequence>MRSFYLLCCLIGCFVGSARAQSLLKQADRQFDLLAYSNAIDLYEQVLNRSKLSEEERLATLSKLGYSYRQVRDTQNAERVYRTLLEQLKEPKTDYVPCYLYYAQALASNGKYRESQEIYELYSTFQPTDQRGKQFSQLYNDVSILSRNAGSYRIQFLETNTTQAEFSPMYYRDGLVFVTNRRSGNALKRVFNWDDSAFLDLYYLPQTPEMDETVASLGGASASRKKKQLRHQRMLGEDHYTAPTANDTRTVGFQTGTAAHNLSDSETTPSDETQKFSRTLNTKYHEGPVAFTKDGTKVFFTRNNYNNGKYRESSDDINKLKLYVAEEHSGNWRNAQELPFNSDEYSTGHPALSPNDKLLFFASDRPGGFGGTDLYVSRFADGKWSEPVNLGNHINTKGNELFPFVDDRGNLYFSSDGHPGLGDLDIFYAQLTNGTAVKSVQNLGEPLNSSKDDFGIVTDGVRMMGYLSSNRLRGGSDDDIYRFRREGPLYACRELTLHVFDGQTQQPLANAQLDVDQQDGQQEKRQVQTDSEGIIRICLDPDSDFRLAASMAGYASNRVGFSTRALSDDQPLRLDIPLYTAPALTTQLLKSKIRGQVLTHTGRLPIDSVEVILRNLCDSTVLTMVTGPDGNYEFTVDPGCEYTIEALKDCLGTTGAHISSNVDSATNLTMFRKGDIIEIQNIYYDLNQWAIRPDAGRELDKLVALMKKYPAMRIEMRSHTDSRGSAEYNKTLSTKRARAAVAYLSRNGIAVHRAKATGYGESMLLNECKDGVECPEAKQQRNRRTEIKILQVE</sequence>
<keyword evidence="3" id="KW-0998">Cell outer membrane</keyword>
<evidence type="ECO:0000256" key="3">
    <source>
        <dbReference type="ARBA" id="ARBA00023237"/>
    </source>
</evidence>
<dbReference type="SUPFAM" id="SSF103088">
    <property type="entry name" value="OmpA-like"/>
    <property type="match status" value="1"/>
</dbReference>
<organism evidence="7 8">
    <name type="scientific">Larkinella arboricola</name>
    <dbReference type="NCBI Taxonomy" id="643671"/>
    <lineage>
        <taxon>Bacteria</taxon>
        <taxon>Pseudomonadati</taxon>
        <taxon>Bacteroidota</taxon>
        <taxon>Cytophagia</taxon>
        <taxon>Cytophagales</taxon>
        <taxon>Spirosomataceae</taxon>
        <taxon>Larkinella</taxon>
    </lineage>
</organism>
<dbReference type="SUPFAM" id="SSF49478">
    <property type="entry name" value="Cna protein B-type domain"/>
    <property type="match status" value="1"/>
</dbReference>
<dbReference type="InterPro" id="IPR006664">
    <property type="entry name" value="OMP_bac"/>
</dbReference>
<evidence type="ECO:0000256" key="4">
    <source>
        <dbReference type="PROSITE-ProRule" id="PRU00473"/>
    </source>
</evidence>
<dbReference type="Gene3D" id="3.30.1330.60">
    <property type="entry name" value="OmpA-like domain"/>
    <property type="match status" value="1"/>
</dbReference>
<dbReference type="Gene3D" id="1.25.40.10">
    <property type="entry name" value="Tetratricopeptide repeat domain"/>
    <property type="match status" value="1"/>
</dbReference>
<dbReference type="Gene3D" id="2.120.10.30">
    <property type="entry name" value="TolB, C-terminal domain"/>
    <property type="match status" value="1"/>
</dbReference>
<gene>
    <name evidence="7" type="ORF">LX87_03667</name>
</gene>
<dbReference type="PANTHER" id="PTHR30329:SF21">
    <property type="entry name" value="LIPOPROTEIN YIAD-RELATED"/>
    <property type="match status" value="1"/>
</dbReference>
<dbReference type="EMBL" id="QLMC01000004">
    <property type="protein sequence ID" value="RAJ95917.1"/>
    <property type="molecule type" value="Genomic_DNA"/>
</dbReference>
<comment type="caution">
    <text evidence="7">The sequence shown here is derived from an EMBL/GenBank/DDBJ whole genome shotgun (WGS) entry which is preliminary data.</text>
</comment>
<dbReference type="SUPFAM" id="SSF82171">
    <property type="entry name" value="DPP6 N-terminal domain-like"/>
    <property type="match status" value="1"/>
</dbReference>
<name>A0A327WV32_LARAB</name>
<dbReference type="Proteomes" id="UP000248790">
    <property type="component" value="Unassembled WGS sequence"/>
</dbReference>
<feature type="domain" description="OmpA-like" evidence="6">
    <location>
        <begin position="671"/>
        <end position="793"/>
    </location>
</feature>
<dbReference type="InterPro" id="IPR011042">
    <property type="entry name" value="6-blade_b-propeller_TolB-like"/>
</dbReference>
<evidence type="ECO:0000256" key="2">
    <source>
        <dbReference type="ARBA" id="ARBA00023136"/>
    </source>
</evidence>
<keyword evidence="2 4" id="KW-0472">Membrane</keyword>
<comment type="subcellular location">
    <subcellularLocation>
        <location evidence="1">Cell outer membrane</location>
    </subcellularLocation>
</comment>
<dbReference type="InterPro" id="IPR050330">
    <property type="entry name" value="Bact_OuterMem_StrucFunc"/>
</dbReference>
<reference evidence="7 8" key="1">
    <citation type="submission" date="2018-06" db="EMBL/GenBank/DDBJ databases">
        <title>Genomic Encyclopedia of Archaeal and Bacterial Type Strains, Phase II (KMG-II): from individual species to whole genera.</title>
        <authorList>
            <person name="Goeker M."/>
        </authorList>
    </citation>
    <scope>NUCLEOTIDE SEQUENCE [LARGE SCALE GENOMIC DNA]</scope>
    <source>
        <strain evidence="7 8">DSM 21851</strain>
    </source>
</reference>
<dbReference type="RefSeq" id="WP_111629692.1">
    <property type="nucleotide sequence ID" value="NZ_QLMC01000004.1"/>
</dbReference>
<protein>
    <submittedName>
        <fullName evidence="7">WD40 repeat protein</fullName>
    </submittedName>
</protein>
<proteinExistence type="predicted"/>
<dbReference type="PANTHER" id="PTHR30329">
    <property type="entry name" value="STATOR ELEMENT OF FLAGELLAR MOTOR COMPLEX"/>
    <property type="match status" value="1"/>
</dbReference>
<dbReference type="InterPro" id="IPR036737">
    <property type="entry name" value="OmpA-like_sf"/>
</dbReference>
<keyword evidence="5" id="KW-0732">Signal</keyword>
<feature type="signal peptide" evidence="5">
    <location>
        <begin position="1"/>
        <end position="20"/>
    </location>
</feature>
<accession>A0A327WV32</accession>
<dbReference type="InterPro" id="IPR011990">
    <property type="entry name" value="TPR-like_helical_dom_sf"/>
</dbReference>
<dbReference type="InterPro" id="IPR011659">
    <property type="entry name" value="WD40"/>
</dbReference>
<feature type="chain" id="PRO_5016270774" evidence="5">
    <location>
        <begin position="21"/>
        <end position="793"/>
    </location>
</feature>
<dbReference type="SUPFAM" id="SSF48452">
    <property type="entry name" value="TPR-like"/>
    <property type="match status" value="1"/>
</dbReference>
<dbReference type="PRINTS" id="PR01021">
    <property type="entry name" value="OMPADOMAIN"/>
</dbReference>
<keyword evidence="8" id="KW-1185">Reference proteome</keyword>
<dbReference type="AlphaFoldDB" id="A0A327WV32"/>
<dbReference type="Pfam" id="PF07676">
    <property type="entry name" value="PD40"/>
    <property type="match status" value="1"/>
</dbReference>
<evidence type="ECO:0000256" key="5">
    <source>
        <dbReference type="SAM" id="SignalP"/>
    </source>
</evidence>
<dbReference type="GO" id="GO:0009279">
    <property type="term" value="C:cell outer membrane"/>
    <property type="evidence" value="ECO:0007669"/>
    <property type="project" value="UniProtKB-SubCell"/>
</dbReference>
<dbReference type="Pfam" id="PF00691">
    <property type="entry name" value="OmpA"/>
    <property type="match status" value="1"/>
</dbReference>
<dbReference type="InterPro" id="IPR006665">
    <property type="entry name" value="OmpA-like"/>
</dbReference>
<evidence type="ECO:0000313" key="8">
    <source>
        <dbReference type="Proteomes" id="UP000248790"/>
    </source>
</evidence>
<dbReference type="CDD" id="cd07185">
    <property type="entry name" value="OmpA_C-like"/>
    <property type="match status" value="1"/>
</dbReference>
<evidence type="ECO:0000256" key="1">
    <source>
        <dbReference type="ARBA" id="ARBA00004442"/>
    </source>
</evidence>
<dbReference type="OrthoDB" id="1488841at2"/>